<protein>
    <submittedName>
        <fullName evidence="2">Uncharacterized protein</fullName>
    </submittedName>
</protein>
<evidence type="ECO:0000313" key="3">
    <source>
        <dbReference type="Proteomes" id="UP000318141"/>
    </source>
</evidence>
<gene>
    <name evidence="2" type="ORF">L602_002700000740</name>
</gene>
<keyword evidence="3" id="KW-1185">Reference proteome</keyword>
<dbReference type="InterPro" id="IPR036709">
    <property type="entry name" value="Autotransporte_beta_dom_sf"/>
</dbReference>
<dbReference type="EMBL" id="VLJN01000020">
    <property type="protein sequence ID" value="TWG84982.1"/>
    <property type="molecule type" value="Genomic_DNA"/>
</dbReference>
<name>A0A562BIP6_9BURK</name>
<evidence type="ECO:0000313" key="2">
    <source>
        <dbReference type="EMBL" id="TWG84982.1"/>
    </source>
</evidence>
<accession>A0A562BIP6</accession>
<dbReference type="AlphaFoldDB" id="A0A562BIP6"/>
<comment type="caution">
    <text evidence="2">The sequence shown here is derived from an EMBL/GenBank/DDBJ whole genome shotgun (WGS) entry which is preliminary data.</text>
</comment>
<evidence type="ECO:0000256" key="1">
    <source>
        <dbReference type="SAM" id="MobiDB-lite"/>
    </source>
</evidence>
<dbReference type="Gene3D" id="2.40.128.130">
    <property type="entry name" value="Autotransporter beta-domain"/>
    <property type="match status" value="1"/>
</dbReference>
<sequence>MLVSAAAHAEDLALASDTSTSSLDTLAESPIDADIPSVLAALTRIADPATPAEVAVPVSTVQGDDADRASPMTTGAATTYTPDAIVPDTGSRWRVHATDVTSASGLANPSIRTFSLALDAVLPRSGITIQPRVQLAWRPRDDGRPNPALAATPPDAMDTGLALRVYGTRPSPAAGVYPFVEADWWQDSRKQTININGTRIDADLLRGLLSFNVGAHGSTRSGVKVWIKIKTGRNAGGIIGARYRW</sequence>
<organism evidence="2 3">
    <name type="scientific">Cupriavidus gilardii J11</name>
    <dbReference type="NCBI Taxonomy" id="936133"/>
    <lineage>
        <taxon>Bacteria</taxon>
        <taxon>Pseudomonadati</taxon>
        <taxon>Pseudomonadota</taxon>
        <taxon>Betaproteobacteria</taxon>
        <taxon>Burkholderiales</taxon>
        <taxon>Burkholderiaceae</taxon>
        <taxon>Cupriavidus</taxon>
    </lineage>
</organism>
<reference evidence="2 3" key="1">
    <citation type="submission" date="2019-07" db="EMBL/GenBank/DDBJ databases">
        <title>Genome sequencing of lignin-degrading bacterial isolates.</title>
        <authorList>
            <person name="Gladden J."/>
        </authorList>
    </citation>
    <scope>NUCLEOTIDE SEQUENCE [LARGE SCALE GENOMIC DNA]</scope>
    <source>
        <strain evidence="2 3">J11</strain>
    </source>
</reference>
<proteinExistence type="predicted"/>
<dbReference type="Proteomes" id="UP000318141">
    <property type="component" value="Unassembled WGS sequence"/>
</dbReference>
<feature type="compositionally biased region" description="Polar residues" evidence="1">
    <location>
        <begin position="71"/>
        <end position="81"/>
    </location>
</feature>
<feature type="region of interest" description="Disordered" evidence="1">
    <location>
        <begin position="63"/>
        <end position="85"/>
    </location>
</feature>